<organism evidence="3 4">
    <name type="scientific">Blattamonas nauphoetae</name>
    <dbReference type="NCBI Taxonomy" id="2049346"/>
    <lineage>
        <taxon>Eukaryota</taxon>
        <taxon>Metamonada</taxon>
        <taxon>Preaxostyla</taxon>
        <taxon>Oxymonadida</taxon>
        <taxon>Blattamonas</taxon>
    </lineage>
</organism>
<evidence type="ECO:0000313" key="4">
    <source>
        <dbReference type="Proteomes" id="UP001281761"/>
    </source>
</evidence>
<feature type="domain" description="MPN" evidence="2">
    <location>
        <begin position="405"/>
        <end position="557"/>
    </location>
</feature>
<dbReference type="Gene3D" id="1.20.58.80">
    <property type="entry name" value="Phosphotransferase system, lactose/cellobiose-type IIA subunit"/>
    <property type="match status" value="1"/>
</dbReference>
<evidence type="ECO:0000256" key="1">
    <source>
        <dbReference type="SAM" id="MobiDB-lite"/>
    </source>
</evidence>
<feature type="compositionally biased region" description="Pro residues" evidence="1">
    <location>
        <begin position="293"/>
        <end position="319"/>
    </location>
</feature>
<dbReference type="GO" id="GO:0016787">
    <property type="term" value="F:hydrolase activity"/>
    <property type="evidence" value="ECO:0007669"/>
    <property type="project" value="UniProtKB-KW"/>
</dbReference>
<feature type="compositionally biased region" description="Polar residues" evidence="1">
    <location>
        <begin position="218"/>
        <end position="240"/>
    </location>
</feature>
<dbReference type="PANTHER" id="PTHR12947:SF13">
    <property type="entry name" value="FI19924P1"/>
    <property type="match status" value="1"/>
</dbReference>
<dbReference type="EMBL" id="JARBJD010000035">
    <property type="protein sequence ID" value="KAK2958745.1"/>
    <property type="molecule type" value="Genomic_DNA"/>
</dbReference>
<dbReference type="Proteomes" id="UP001281761">
    <property type="component" value="Unassembled WGS sequence"/>
</dbReference>
<gene>
    <name evidence="3" type="ORF">BLNAU_6248</name>
</gene>
<dbReference type="PROSITE" id="PS50249">
    <property type="entry name" value="MPN"/>
    <property type="match status" value="1"/>
</dbReference>
<evidence type="ECO:0000313" key="3">
    <source>
        <dbReference type="EMBL" id="KAK2958745.1"/>
    </source>
</evidence>
<accession>A0ABQ9Y4W6</accession>
<reference evidence="3 4" key="1">
    <citation type="journal article" date="2022" name="bioRxiv">
        <title>Genomics of Preaxostyla Flagellates Illuminates Evolutionary Transitions and the Path Towards Mitochondrial Loss.</title>
        <authorList>
            <person name="Novak L.V.F."/>
            <person name="Treitli S.C."/>
            <person name="Pyrih J."/>
            <person name="Halakuc P."/>
            <person name="Pipaliya S.V."/>
            <person name="Vacek V."/>
            <person name="Brzon O."/>
            <person name="Soukal P."/>
            <person name="Eme L."/>
            <person name="Dacks J.B."/>
            <person name="Karnkowska A."/>
            <person name="Elias M."/>
            <person name="Hampl V."/>
        </authorList>
    </citation>
    <scope>NUCLEOTIDE SEQUENCE [LARGE SCALE GENOMIC DNA]</scope>
    <source>
        <strain evidence="3">NAU3</strain>
        <tissue evidence="3">Gut</tissue>
    </source>
</reference>
<dbReference type="InterPro" id="IPR000555">
    <property type="entry name" value="JAMM/MPN+_dom"/>
</dbReference>
<feature type="compositionally biased region" description="Polar residues" evidence="1">
    <location>
        <begin position="247"/>
        <end position="256"/>
    </location>
</feature>
<protein>
    <submittedName>
        <fullName evidence="3">STAM-binding protein</fullName>
        <ecNumber evidence="3">3.4.19.-</ecNumber>
    </submittedName>
</protein>
<feature type="compositionally biased region" description="Polar residues" evidence="1">
    <location>
        <begin position="177"/>
        <end position="191"/>
    </location>
</feature>
<dbReference type="Gene3D" id="3.40.140.10">
    <property type="entry name" value="Cytidine Deaminase, domain 2"/>
    <property type="match status" value="1"/>
</dbReference>
<dbReference type="SUPFAM" id="SSF102712">
    <property type="entry name" value="JAB1/MPN domain"/>
    <property type="match status" value="1"/>
</dbReference>
<dbReference type="EC" id="3.4.19.-" evidence="3"/>
<name>A0ABQ9Y4W6_9EUKA</name>
<feature type="region of interest" description="Disordered" evidence="1">
    <location>
        <begin position="218"/>
        <end position="331"/>
    </location>
</feature>
<evidence type="ECO:0000259" key="2">
    <source>
        <dbReference type="PROSITE" id="PS50249"/>
    </source>
</evidence>
<dbReference type="Pfam" id="PF01398">
    <property type="entry name" value="JAB"/>
    <property type="match status" value="1"/>
</dbReference>
<comment type="caution">
    <text evidence="3">The sequence shown here is derived from an EMBL/GenBank/DDBJ whole genome shotgun (WGS) entry which is preliminary data.</text>
</comment>
<keyword evidence="4" id="KW-1185">Reference proteome</keyword>
<keyword evidence="3" id="KW-0378">Hydrolase</keyword>
<sequence length="633" mass="69738">MAKTIDSIFTEEESRIPNDPSKNIHYYINMLFSVTSTALISSQHNKRESAFRSAIRGTHVYLHIIKNHPGFTPQLQAKHFKDLDKKSHQCLALLEDLTPIVKNRLKQGLPIDDEINIQRSMHPNFVVGATTQSTPDEERSATNKELVIANTSLNYSIALPSPSTPSAGTHTPVPLPLSSQNPPDTANQTTNEQWWEKEGKNTTFQLSYESSKKLSLTQSNEPSFASQSQYVPPQNNTQYQFVPPPKQQTTLQQSALNIPQNPSPSSNLSPTAPISFGQPPQNPPPQQSVVSFLPPPSATKITYPPPPQPHPSNPAPFQQPSPTALVPSGYPPMQQQYRMVTHANQGIPSSLLNHDPNKPFLGPSSSSVSQVALNSNFAPSGVDIHTTLLIPEASMMTQATGPVRHVFLSSALFQMFIQAAHYNNSINIETCGILCGRMVDVPIQFLARFSKGMVNTPNTPTVSVLLITQIVMPPQHGTSDTVVAEKEEVLEEHITSSNELIMIGWIHTHPTQKAFLSSIDLHTHLPYQMMMPESIAIVVAIREASVAVFTLSSVGEAVLRKCPLSGFHRHEGEQLPSRPFYGIATHATVLDGSQWTGFTREIIGISRDLPSNHFLAGLSEHDWELKLVDLRGR</sequence>
<dbReference type="SMART" id="SM00232">
    <property type="entry name" value="JAB_MPN"/>
    <property type="match status" value="1"/>
</dbReference>
<proteinExistence type="predicted"/>
<dbReference type="PANTHER" id="PTHR12947">
    <property type="entry name" value="AMSH-LIKE PROTEASE"/>
    <property type="match status" value="1"/>
</dbReference>
<feature type="region of interest" description="Disordered" evidence="1">
    <location>
        <begin position="159"/>
        <end position="191"/>
    </location>
</feature>
<dbReference type="InterPro" id="IPR037518">
    <property type="entry name" value="MPN"/>
</dbReference>
<feature type="compositionally biased region" description="Low complexity" evidence="1">
    <location>
        <begin position="257"/>
        <end position="270"/>
    </location>
</feature>